<dbReference type="Proteomes" id="UP001295740">
    <property type="component" value="Unassembled WGS sequence"/>
</dbReference>
<dbReference type="EMBL" id="CAUWAG010000020">
    <property type="protein sequence ID" value="CAJ2513942.1"/>
    <property type="molecule type" value="Genomic_DNA"/>
</dbReference>
<gene>
    <name evidence="1" type="ORF">KHLLAP_LOCUS14410</name>
</gene>
<comment type="caution">
    <text evidence="1">The sequence shown here is derived from an EMBL/GenBank/DDBJ whole genome shotgun (WGS) entry which is preliminary data.</text>
</comment>
<reference evidence="1" key="1">
    <citation type="submission" date="2023-10" db="EMBL/GenBank/DDBJ databases">
        <authorList>
            <person name="Hackl T."/>
        </authorList>
    </citation>
    <scope>NUCLEOTIDE SEQUENCE</scope>
</reference>
<evidence type="ECO:0000313" key="1">
    <source>
        <dbReference type="EMBL" id="CAJ2513942.1"/>
    </source>
</evidence>
<dbReference type="PANTHER" id="PTHR40788">
    <property type="entry name" value="CLR5 DOMAIN-CONTAINING PROTEIN-RELATED"/>
    <property type="match status" value="1"/>
</dbReference>
<evidence type="ECO:0000313" key="2">
    <source>
        <dbReference type="Proteomes" id="UP001295740"/>
    </source>
</evidence>
<keyword evidence="2" id="KW-1185">Reference proteome</keyword>
<sequence length="245" mass="27935">MGACGKIRFGESEAEQKEALEFVEAMERSGPKKSRKGDEADAENFFDAMREATKETTPTEARREARQLSESIFSSWKQLSTILDKREEVRQKRWTKKTKNQRAQILLAAWPCIGGSGTVMPVSHRPDMKLILQPNARKTKASFMWPYINLEDLSDNKFLPLMLSSRGRNLPEAFAHADLEALHAGITIRIVHRTRLKNHTMYLARQTSPETYGQLVSWDDNDQAFDLMHNQIQFSPGDGLLVLDV</sequence>
<dbReference type="PANTHER" id="PTHR40788:SF2">
    <property type="entry name" value="CLR5 DOMAIN-CONTAINING PROTEIN"/>
    <property type="match status" value="1"/>
</dbReference>
<dbReference type="AlphaFoldDB" id="A0AAI8VZJ4"/>
<proteinExistence type="predicted"/>
<name>A0AAI8VZJ4_9PEZI</name>
<accession>A0AAI8VZJ4</accession>
<organism evidence="1 2">
    <name type="scientific">Anthostomella pinea</name>
    <dbReference type="NCBI Taxonomy" id="933095"/>
    <lineage>
        <taxon>Eukaryota</taxon>
        <taxon>Fungi</taxon>
        <taxon>Dikarya</taxon>
        <taxon>Ascomycota</taxon>
        <taxon>Pezizomycotina</taxon>
        <taxon>Sordariomycetes</taxon>
        <taxon>Xylariomycetidae</taxon>
        <taxon>Xylariales</taxon>
        <taxon>Xylariaceae</taxon>
        <taxon>Anthostomella</taxon>
    </lineage>
</organism>
<protein>
    <submittedName>
        <fullName evidence="1">Uu.00g020610.m01.CDS01</fullName>
    </submittedName>
</protein>